<dbReference type="AlphaFoldDB" id="A0A7U3ZQD8"/>
<accession>A0A7U3ZQD8</accession>
<evidence type="ECO:0000313" key="1">
    <source>
        <dbReference type="EMBL" id="AEI51447.1"/>
    </source>
</evidence>
<dbReference type="KEGG" id="rsi:Runsl_5146"/>
<organism evidence="1 2">
    <name type="scientific">Runella slithyformis (strain ATCC 29530 / DSM 19594 / LMG 11500 / NCIMB 11436 / LSU 4)</name>
    <dbReference type="NCBI Taxonomy" id="761193"/>
    <lineage>
        <taxon>Bacteria</taxon>
        <taxon>Pseudomonadati</taxon>
        <taxon>Bacteroidota</taxon>
        <taxon>Cytophagia</taxon>
        <taxon>Cytophagales</taxon>
        <taxon>Spirosomataceae</taxon>
        <taxon>Runella</taxon>
    </lineage>
</organism>
<proteinExistence type="predicted"/>
<reference evidence="1 2" key="2">
    <citation type="journal article" date="2012" name="Stand. Genomic Sci.">
        <title>Complete genome sequence of the aquatic bacterium Runella slithyformis type strain (LSU 4(T)).</title>
        <authorList>
            <person name="Copeland A."/>
            <person name="Zhang X."/>
            <person name="Misra M."/>
            <person name="Lapidus A."/>
            <person name="Nolan M."/>
            <person name="Lucas S."/>
            <person name="Deshpande S."/>
            <person name="Cheng J.F."/>
            <person name="Tapia R."/>
            <person name="Goodwin L.A."/>
            <person name="Pitluck S."/>
            <person name="Liolios K."/>
            <person name="Pagani I."/>
            <person name="Ivanova N."/>
            <person name="Mikhailova N."/>
            <person name="Pati A."/>
            <person name="Chen A."/>
            <person name="Palaniappan K."/>
            <person name="Land M."/>
            <person name="Hauser L."/>
            <person name="Pan C."/>
            <person name="Jeffries C.D."/>
            <person name="Detter J.C."/>
            <person name="Brambilla E.M."/>
            <person name="Rohde M."/>
            <person name="Djao O.D."/>
            <person name="Goker M."/>
            <person name="Sikorski J."/>
            <person name="Tindall B.J."/>
            <person name="Woyke T."/>
            <person name="Bristow J."/>
            <person name="Eisen J.A."/>
            <person name="Markowitz V."/>
            <person name="Hugenholtz P."/>
            <person name="Kyrpides N.C."/>
            <person name="Klenk H.P."/>
            <person name="Mavromatis K."/>
        </authorList>
    </citation>
    <scope>NUCLEOTIDE SEQUENCE [LARGE SCALE GENOMIC DNA]</scope>
    <source>
        <strain evidence="2">ATCC 29530 / DSM 19594 / LMG 11500 / NCIMB 11436 / LSU 4</strain>
    </source>
</reference>
<reference evidence="2" key="1">
    <citation type="submission" date="2011-06" db="EMBL/GenBank/DDBJ databases">
        <title>The complete genome of chromosome of Runella slithyformis DSM 19594.</title>
        <authorList>
            <consortium name="US DOE Joint Genome Institute (JGI-PGF)"/>
            <person name="Lucas S."/>
            <person name="Han J."/>
            <person name="Lapidus A."/>
            <person name="Bruce D."/>
            <person name="Goodwin L."/>
            <person name="Pitluck S."/>
            <person name="Peters L."/>
            <person name="Kyrpides N."/>
            <person name="Mavromatis K."/>
            <person name="Ivanova N."/>
            <person name="Ovchinnikova G."/>
            <person name="Zhang X."/>
            <person name="Misra M."/>
            <person name="Detter J.C."/>
            <person name="Tapia R."/>
            <person name="Han C."/>
            <person name="Land M."/>
            <person name="Hauser L."/>
            <person name="Markowitz V."/>
            <person name="Cheng J.-F."/>
            <person name="Hugenholtz P."/>
            <person name="Woyke T."/>
            <person name="Wu D."/>
            <person name="Tindall B."/>
            <person name="Faehrich R."/>
            <person name="Brambilla E."/>
            <person name="Klenk H.-P."/>
            <person name="Eisen J.A."/>
        </authorList>
    </citation>
    <scope>NUCLEOTIDE SEQUENCE [LARGE SCALE GENOMIC DNA]</scope>
    <source>
        <strain evidence="2">ATCC 29530 / DSM 19594 / LMG 11500 / NCIMB 11436 / LSU 4</strain>
    </source>
</reference>
<evidence type="ECO:0000313" key="2">
    <source>
        <dbReference type="Proteomes" id="UP000000493"/>
    </source>
</evidence>
<gene>
    <name evidence="1" type="ordered locus">Runsl_5146</name>
</gene>
<sequence>MIFIALRFFIFFPECIVFQTADSCKYTLLCHLTHKIYSPKKSSDA</sequence>
<dbReference type="EMBL" id="CP002859">
    <property type="protein sequence ID" value="AEI51447.1"/>
    <property type="molecule type" value="Genomic_DNA"/>
</dbReference>
<name>A0A7U3ZQD8_RUNSL</name>
<protein>
    <submittedName>
        <fullName evidence="1">Uncharacterized protein</fullName>
    </submittedName>
</protein>
<dbReference type="Proteomes" id="UP000000493">
    <property type="component" value="Chromosome"/>
</dbReference>
<keyword evidence="2" id="KW-1185">Reference proteome</keyword>